<feature type="signal peptide" evidence="2">
    <location>
        <begin position="1"/>
        <end position="22"/>
    </location>
</feature>
<dbReference type="AlphaFoldDB" id="A0A914I200"/>
<evidence type="ECO:0000256" key="2">
    <source>
        <dbReference type="SAM" id="SignalP"/>
    </source>
</evidence>
<sequence>MRLHVVVLILLAMLAVPAICQSDNVKKKWMALMEVAKDSHQQDRAYESFTKSLHDAPQQPRQQQSQPPPKDTS</sequence>
<dbReference type="Proteomes" id="UP000887572">
    <property type="component" value="Unplaced"/>
</dbReference>
<dbReference type="WBParaSite" id="Gr19_v10_g6761.t1">
    <property type="protein sequence ID" value="Gr19_v10_g6761.t1"/>
    <property type="gene ID" value="Gr19_v10_g6761"/>
</dbReference>
<feature type="region of interest" description="Disordered" evidence="1">
    <location>
        <begin position="41"/>
        <end position="73"/>
    </location>
</feature>
<reference evidence="4 5" key="1">
    <citation type="submission" date="2022-11" db="UniProtKB">
        <authorList>
            <consortium name="WormBaseParasite"/>
        </authorList>
    </citation>
    <scope>IDENTIFICATION</scope>
</reference>
<keyword evidence="3" id="KW-1185">Reference proteome</keyword>
<name>A0A914I200_GLORO</name>
<feature type="chain" id="PRO_5038324188" evidence="2">
    <location>
        <begin position="23"/>
        <end position="73"/>
    </location>
</feature>
<evidence type="ECO:0000313" key="3">
    <source>
        <dbReference type="Proteomes" id="UP000887572"/>
    </source>
</evidence>
<evidence type="ECO:0000313" key="5">
    <source>
        <dbReference type="WBParaSite" id="Gr19_v10_g6761.t1"/>
    </source>
</evidence>
<dbReference type="WBParaSite" id="Gr19_v10_g11056.t1">
    <property type="protein sequence ID" value="Gr19_v10_g11056.t1"/>
    <property type="gene ID" value="Gr19_v10_g11056"/>
</dbReference>
<proteinExistence type="predicted"/>
<evidence type="ECO:0000256" key="1">
    <source>
        <dbReference type="SAM" id="MobiDB-lite"/>
    </source>
</evidence>
<evidence type="ECO:0000313" key="4">
    <source>
        <dbReference type="WBParaSite" id="Gr19_v10_g11056.t1"/>
    </source>
</evidence>
<organism evidence="3 5">
    <name type="scientific">Globodera rostochiensis</name>
    <name type="common">Golden nematode worm</name>
    <name type="synonym">Heterodera rostochiensis</name>
    <dbReference type="NCBI Taxonomy" id="31243"/>
    <lineage>
        <taxon>Eukaryota</taxon>
        <taxon>Metazoa</taxon>
        <taxon>Ecdysozoa</taxon>
        <taxon>Nematoda</taxon>
        <taxon>Chromadorea</taxon>
        <taxon>Rhabditida</taxon>
        <taxon>Tylenchina</taxon>
        <taxon>Tylenchomorpha</taxon>
        <taxon>Tylenchoidea</taxon>
        <taxon>Heteroderidae</taxon>
        <taxon>Heteroderinae</taxon>
        <taxon>Globodera</taxon>
    </lineage>
</organism>
<keyword evidence="2" id="KW-0732">Signal</keyword>
<accession>A0A914I200</accession>
<protein>
    <submittedName>
        <fullName evidence="4 5">Uncharacterized protein</fullName>
    </submittedName>
</protein>